<dbReference type="InterPro" id="IPR017438">
    <property type="entry name" value="ATP-NAD_kinase_N"/>
</dbReference>
<keyword evidence="5" id="KW-0067">ATP-binding</keyword>
<dbReference type="Pfam" id="PF19279">
    <property type="entry name" value="YegS_C"/>
    <property type="match status" value="1"/>
</dbReference>
<dbReference type="InterPro" id="IPR050187">
    <property type="entry name" value="Lipid_Phosphate_FormReg"/>
</dbReference>
<dbReference type="EC" id="2.7.1.91" evidence="7"/>
<dbReference type="FunFam" id="3.40.50.10330:FF:000005">
    <property type="entry name" value="Sphingosine kinase 2"/>
    <property type="match status" value="1"/>
</dbReference>
<dbReference type="PROSITE" id="PS50146">
    <property type="entry name" value="DAGK"/>
    <property type="match status" value="1"/>
</dbReference>
<dbReference type="Proteomes" id="UP001222027">
    <property type="component" value="Unassembled WGS sequence"/>
</dbReference>
<sequence length="500" mass="54676">MAGTADKTETSVPTLTERARIDGAPAKASLAADGTLRWISGDGGERCLALESEGLGLDVVGRRITIRAFVGALKGLSSCGGRGGAGKRVRRDHVLEMPTEELASRWSDRMRAYFDSLGRPKRLLIIINPFGGNKSALKIFDTEIKPLLADADVLYTLKETKYQLHAQEIVNTMDLLKYDGIVCVSGDGVLVEVVNGLLHREDWDTAIQVPLGVIPAGTGNGMAKSLLDAAGEFYSVSNATFSIIRGYRRTLDVVTISQEKTKFFSVLMLTWGLVADIDIESEKYRWMGSARLDFYSLLRIINLRKYHGHVQFVPAPGYEAYGEPINQTNCCSSNTVLYKDDQGDEANVRPCGYQGPAVSLDGCEWRSIDGPFISVWINNVPWAGEDIMPAPNAKFSDGYLDAVIIKECPKSALLSLMLKMSDGSYCKSPHVVYLKVKAFRLEPGKQVGHPTKGGIIDSDGEVIARGDDVHCEDQQQNLMAYGPPIQMTVDQGLATIFSPR</sequence>
<dbReference type="GO" id="GO:0071215">
    <property type="term" value="P:cellular response to abscisic acid stimulus"/>
    <property type="evidence" value="ECO:0007669"/>
    <property type="project" value="UniProtKB-ARBA"/>
</dbReference>
<comment type="caution">
    <text evidence="9">The sequence shown here is derived from an EMBL/GenBank/DDBJ whole genome shotgun (WGS) entry which is preliminary data.</text>
</comment>
<evidence type="ECO:0000256" key="1">
    <source>
        <dbReference type="ARBA" id="ARBA00004148"/>
    </source>
</evidence>
<dbReference type="InterPro" id="IPR045540">
    <property type="entry name" value="YegS/DAGK_C"/>
</dbReference>
<evidence type="ECO:0000256" key="5">
    <source>
        <dbReference type="ARBA" id="ARBA00022840"/>
    </source>
</evidence>
<comment type="subcellular location">
    <subcellularLocation>
        <location evidence="1">Vacuole membrane</location>
        <topology evidence="1">Peripheral membrane protein</topology>
    </subcellularLocation>
</comment>
<dbReference type="GO" id="GO:0046512">
    <property type="term" value="P:sphingosine biosynthetic process"/>
    <property type="evidence" value="ECO:0007669"/>
    <property type="project" value="TreeGrafter"/>
</dbReference>
<feature type="domain" description="DAGKc" evidence="8">
    <location>
        <begin position="118"/>
        <end position="260"/>
    </location>
</feature>
<dbReference type="EMBL" id="JAQQAF010000001">
    <property type="protein sequence ID" value="KAJ8513156.1"/>
    <property type="molecule type" value="Genomic_DNA"/>
</dbReference>
<keyword evidence="3" id="KW-0547">Nucleotide-binding</keyword>
<dbReference type="Pfam" id="PF00781">
    <property type="entry name" value="DAGK_cat"/>
    <property type="match status" value="1"/>
</dbReference>
<dbReference type="AlphaFoldDB" id="A0AAV8S1C2"/>
<dbReference type="SUPFAM" id="SSF111331">
    <property type="entry name" value="NAD kinase/diacylglycerol kinase-like"/>
    <property type="match status" value="1"/>
</dbReference>
<evidence type="ECO:0000313" key="10">
    <source>
        <dbReference type="Proteomes" id="UP001222027"/>
    </source>
</evidence>
<evidence type="ECO:0000256" key="7">
    <source>
        <dbReference type="ARBA" id="ARBA00044037"/>
    </source>
</evidence>
<dbReference type="InterPro" id="IPR001206">
    <property type="entry name" value="Diacylglycerol_kinase_cat_dom"/>
</dbReference>
<keyword evidence="10" id="KW-1185">Reference proteome</keyword>
<evidence type="ECO:0000313" key="9">
    <source>
        <dbReference type="EMBL" id="KAJ8513156.1"/>
    </source>
</evidence>
<proteinExistence type="predicted"/>
<dbReference type="GO" id="GO:0008481">
    <property type="term" value="F:sphingosine kinase activity"/>
    <property type="evidence" value="ECO:0007669"/>
    <property type="project" value="UniProtKB-EC"/>
</dbReference>
<dbReference type="GO" id="GO:0005524">
    <property type="term" value="F:ATP binding"/>
    <property type="evidence" value="ECO:0007669"/>
    <property type="project" value="UniProtKB-KW"/>
</dbReference>
<keyword evidence="4" id="KW-0418">Kinase</keyword>
<accession>A0AAV8S1C2</accession>
<dbReference type="GO" id="GO:0005774">
    <property type="term" value="C:vacuolar membrane"/>
    <property type="evidence" value="ECO:0007669"/>
    <property type="project" value="UniProtKB-SubCell"/>
</dbReference>
<gene>
    <name evidence="9" type="ORF">OPV22_003590</name>
</gene>
<organism evidence="9 10">
    <name type="scientific">Ensete ventricosum</name>
    <name type="common">Abyssinian banana</name>
    <name type="synonym">Musa ensete</name>
    <dbReference type="NCBI Taxonomy" id="4639"/>
    <lineage>
        <taxon>Eukaryota</taxon>
        <taxon>Viridiplantae</taxon>
        <taxon>Streptophyta</taxon>
        <taxon>Embryophyta</taxon>
        <taxon>Tracheophyta</taxon>
        <taxon>Spermatophyta</taxon>
        <taxon>Magnoliopsida</taxon>
        <taxon>Liliopsida</taxon>
        <taxon>Zingiberales</taxon>
        <taxon>Musaceae</taxon>
        <taxon>Ensete</taxon>
    </lineage>
</organism>
<dbReference type="Gene3D" id="3.40.50.10330">
    <property type="entry name" value="Probable inorganic polyphosphate/atp-NAD kinase, domain 1"/>
    <property type="match status" value="1"/>
</dbReference>
<keyword evidence="2" id="KW-0808">Transferase</keyword>
<evidence type="ECO:0000256" key="2">
    <source>
        <dbReference type="ARBA" id="ARBA00022679"/>
    </source>
</evidence>
<dbReference type="InterPro" id="IPR016064">
    <property type="entry name" value="NAD/diacylglycerol_kinase_sf"/>
</dbReference>
<keyword evidence="6" id="KW-0472">Membrane</keyword>
<evidence type="ECO:0000259" key="8">
    <source>
        <dbReference type="PROSITE" id="PS50146"/>
    </source>
</evidence>
<protein>
    <recommendedName>
        <fullName evidence="7">sphingosine kinase</fullName>
        <ecNumber evidence="7">2.7.1.91</ecNumber>
    </recommendedName>
</protein>
<name>A0AAV8S1C2_ENSVE</name>
<evidence type="ECO:0000256" key="4">
    <source>
        <dbReference type="ARBA" id="ARBA00022777"/>
    </source>
</evidence>
<reference evidence="9 10" key="1">
    <citation type="submission" date="2022-12" db="EMBL/GenBank/DDBJ databases">
        <title>Chromosome-scale assembly of the Ensete ventricosum genome.</title>
        <authorList>
            <person name="Dussert Y."/>
            <person name="Stocks J."/>
            <person name="Wendawek A."/>
            <person name="Woldeyes F."/>
            <person name="Nichols R.A."/>
            <person name="Borrell J.S."/>
        </authorList>
    </citation>
    <scope>NUCLEOTIDE SEQUENCE [LARGE SCALE GENOMIC DNA]</scope>
    <source>
        <strain evidence="10">cv. Maze</strain>
        <tissue evidence="9">Seeds</tissue>
    </source>
</reference>
<dbReference type="PANTHER" id="PTHR12358">
    <property type="entry name" value="SPHINGOSINE KINASE"/>
    <property type="match status" value="1"/>
</dbReference>
<dbReference type="PANTHER" id="PTHR12358:SF31">
    <property type="entry name" value="ACYLGLYCEROL KINASE, MITOCHONDRIAL"/>
    <property type="match status" value="1"/>
</dbReference>
<evidence type="ECO:0000256" key="3">
    <source>
        <dbReference type="ARBA" id="ARBA00022741"/>
    </source>
</evidence>
<dbReference type="Gene3D" id="2.60.200.40">
    <property type="match status" value="1"/>
</dbReference>
<dbReference type="SMART" id="SM00046">
    <property type="entry name" value="DAGKc"/>
    <property type="match status" value="1"/>
</dbReference>
<evidence type="ECO:0000256" key="6">
    <source>
        <dbReference type="ARBA" id="ARBA00023136"/>
    </source>
</evidence>